<reference evidence="1 3" key="1">
    <citation type="journal article" date="2008" name="Science">
        <title>The Physcomitrella genome reveals evolutionary insights into the conquest of land by plants.</title>
        <authorList>
            <person name="Rensing S."/>
            <person name="Lang D."/>
            <person name="Zimmer A."/>
            <person name="Terry A."/>
            <person name="Salamov A."/>
            <person name="Shapiro H."/>
            <person name="Nishiyama T."/>
            <person name="Perroud P.-F."/>
            <person name="Lindquist E."/>
            <person name="Kamisugi Y."/>
            <person name="Tanahashi T."/>
            <person name="Sakakibara K."/>
            <person name="Fujita T."/>
            <person name="Oishi K."/>
            <person name="Shin-I T."/>
            <person name="Kuroki Y."/>
            <person name="Toyoda A."/>
            <person name="Suzuki Y."/>
            <person name="Hashimoto A."/>
            <person name="Yamaguchi K."/>
            <person name="Sugano A."/>
            <person name="Kohara Y."/>
            <person name="Fujiyama A."/>
            <person name="Anterola A."/>
            <person name="Aoki S."/>
            <person name="Ashton N."/>
            <person name="Barbazuk W.B."/>
            <person name="Barker E."/>
            <person name="Bennetzen J."/>
            <person name="Bezanilla M."/>
            <person name="Blankenship R."/>
            <person name="Cho S.H."/>
            <person name="Dutcher S."/>
            <person name="Estelle M."/>
            <person name="Fawcett J.A."/>
            <person name="Gundlach H."/>
            <person name="Hanada K."/>
            <person name="Heyl A."/>
            <person name="Hicks K.A."/>
            <person name="Hugh J."/>
            <person name="Lohr M."/>
            <person name="Mayer K."/>
            <person name="Melkozernov A."/>
            <person name="Murata T."/>
            <person name="Nelson D."/>
            <person name="Pils B."/>
            <person name="Prigge M."/>
            <person name="Reiss B."/>
            <person name="Renner T."/>
            <person name="Rombauts S."/>
            <person name="Rushton P."/>
            <person name="Sanderfoot A."/>
            <person name="Schween G."/>
            <person name="Shiu S.-H."/>
            <person name="Stueber K."/>
            <person name="Theodoulou F.L."/>
            <person name="Tu H."/>
            <person name="Van de Peer Y."/>
            <person name="Verrier P.J."/>
            <person name="Waters E."/>
            <person name="Wood A."/>
            <person name="Yang L."/>
            <person name="Cove D."/>
            <person name="Cuming A."/>
            <person name="Hasebe M."/>
            <person name="Lucas S."/>
            <person name="Mishler D.B."/>
            <person name="Reski R."/>
            <person name="Grigoriev I."/>
            <person name="Quatrano R.S."/>
            <person name="Boore J.L."/>
        </authorList>
    </citation>
    <scope>NUCLEOTIDE SEQUENCE [LARGE SCALE GENOMIC DNA]</scope>
    <source>
        <strain evidence="2 3">cv. Gransden 2004</strain>
    </source>
</reference>
<dbReference type="PaxDb" id="3218-PP1S60_104V6.1"/>
<dbReference type="InParanoid" id="A0A2K1KPS3"/>
<dbReference type="EnsemblPlants" id="Pp3c4_23520V3.1">
    <property type="protein sequence ID" value="PAC:32919781.CDS.1"/>
    <property type="gene ID" value="Pp3c4_23520"/>
</dbReference>
<proteinExistence type="predicted"/>
<evidence type="ECO:0000313" key="3">
    <source>
        <dbReference type="Proteomes" id="UP000006727"/>
    </source>
</evidence>
<gene>
    <name evidence="1" type="ORF">PHYPA_006648</name>
</gene>
<dbReference type="AlphaFoldDB" id="A0A2K1KPS3"/>
<keyword evidence="3" id="KW-1185">Reference proteome</keyword>
<accession>A0A2K1KPS3</accession>
<dbReference type="EMBL" id="ABEU02000004">
    <property type="protein sequence ID" value="PNR55751.1"/>
    <property type="molecule type" value="Genomic_DNA"/>
</dbReference>
<organism evidence="1">
    <name type="scientific">Physcomitrium patens</name>
    <name type="common">Spreading-leaved earth moss</name>
    <name type="synonym">Physcomitrella patens</name>
    <dbReference type="NCBI Taxonomy" id="3218"/>
    <lineage>
        <taxon>Eukaryota</taxon>
        <taxon>Viridiplantae</taxon>
        <taxon>Streptophyta</taxon>
        <taxon>Embryophyta</taxon>
        <taxon>Bryophyta</taxon>
        <taxon>Bryophytina</taxon>
        <taxon>Bryopsida</taxon>
        <taxon>Funariidae</taxon>
        <taxon>Funariales</taxon>
        <taxon>Funariaceae</taxon>
        <taxon>Physcomitrium</taxon>
    </lineage>
</organism>
<dbReference type="Proteomes" id="UP000006727">
    <property type="component" value="Chromosome 4"/>
</dbReference>
<evidence type="ECO:0000313" key="2">
    <source>
        <dbReference type="EnsemblPlants" id="PAC:32919781.CDS.1"/>
    </source>
</evidence>
<protein>
    <submittedName>
        <fullName evidence="1 2">Uncharacterized protein</fullName>
    </submittedName>
</protein>
<reference evidence="2" key="3">
    <citation type="submission" date="2020-12" db="UniProtKB">
        <authorList>
            <consortium name="EnsemblPlants"/>
        </authorList>
    </citation>
    <scope>IDENTIFICATION</scope>
</reference>
<sequence length="84" mass="9366">MHLAVALPDSGDDVHELRSFAVLHDLDWRQCGVLNAAFVFRELAGVASFEDWVSVWMSSSRGDGVDEVRLRFPRPADDHVTVKG</sequence>
<reference evidence="1 3" key="2">
    <citation type="journal article" date="2018" name="Plant J.">
        <title>The Physcomitrella patens chromosome-scale assembly reveals moss genome structure and evolution.</title>
        <authorList>
            <person name="Lang D."/>
            <person name="Ullrich K.K."/>
            <person name="Murat F."/>
            <person name="Fuchs J."/>
            <person name="Jenkins J."/>
            <person name="Haas F.B."/>
            <person name="Piednoel M."/>
            <person name="Gundlach H."/>
            <person name="Van Bel M."/>
            <person name="Meyberg R."/>
            <person name="Vives C."/>
            <person name="Morata J."/>
            <person name="Symeonidi A."/>
            <person name="Hiss M."/>
            <person name="Muchero W."/>
            <person name="Kamisugi Y."/>
            <person name="Saleh O."/>
            <person name="Blanc G."/>
            <person name="Decker E.L."/>
            <person name="van Gessel N."/>
            <person name="Grimwood J."/>
            <person name="Hayes R.D."/>
            <person name="Graham S.W."/>
            <person name="Gunter L.E."/>
            <person name="McDaniel S.F."/>
            <person name="Hoernstein S.N.W."/>
            <person name="Larsson A."/>
            <person name="Li F.W."/>
            <person name="Perroud P.F."/>
            <person name="Phillips J."/>
            <person name="Ranjan P."/>
            <person name="Rokshar D.S."/>
            <person name="Rothfels C.J."/>
            <person name="Schneider L."/>
            <person name="Shu S."/>
            <person name="Stevenson D.W."/>
            <person name="Thummler F."/>
            <person name="Tillich M."/>
            <person name="Villarreal Aguilar J.C."/>
            <person name="Widiez T."/>
            <person name="Wong G.K."/>
            <person name="Wymore A."/>
            <person name="Zhang Y."/>
            <person name="Zimmer A.D."/>
            <person name="Quatrano R.S."/>
            <person name="Mayer K.F.X."/>
            <person name="Goodstein D."/>
            <person name="Casacuberta J.M."/>
            <person name="Vandepoele K."/>
            <person name="Reski R."/>
            <person name="Cuming A.C."/>
            <person name="Tuskan G.A."/>
            <person name="Maumus F."/>
            <person name="Salse J."/>
            <person name="Schmutz J."/>
            <person name="Rensing S.A."/>
        </authorList>
    </citation>
    <scope>NUCLEOTIDE SEQUENCE [LARGE SCALE GENOMIC DNA]</scope>
    <source>
        <strain evidence="2 3">cv. Gransden 2004</strain>
    </source>
</reference>
<dbReference type="Gramene" id="Pp3c4_23520V3.1">
    <property type="protein sequence ID" value="PAC:32919781.CDS.1"/>
    <property type="gene ID" value="Pp3c4_23520"/>
</dbReference>
<name>A0A2K1KPS3_PHYPA</name>
<evidence type="ECO:0000313" key="1">
    <source>
        <dbReference type="EMBL" id="PNR55751.1"/>
    </source>
</evidence>